<dbReference type="PANTHER" id="PTHR37625">
    <property type="entry name" value="OUTER MEMBRANE LIPOPROTEIN-RELATED"/>
    <property type="match status" value="1"/>
</dbReference>
<evidence type="ECO:0000256" key="1">
    <source>
        <dbReference type="SAM" id="MobiDB-lite"/>
    </source>
</evidence>
<name>A0A150QUI7_SORCE</name>
<dbReference type="RefSeq" id="WP_061606842.1">
    <property type="nucleotide sequence ID" value="NZ_JEMA01000320.1"/>
</dbReference>
<organism evidence="2 3">
    <name type="scientific">Sorangium cellulosum</name>
    <name type="common">Polyangium cellulosum</name>
    <dbReference type="NCBI Taxonomy" id="56"/>
    <lineage>
        <taxon>Bacteria</taxon>
        <taxon>Pseudomonadati</taxon>
        <taxon>Myxococcota</taxon>
        <taxon>Polyangia</taxon>
        <taxon>Polyangiales</taxon>
        <taxon>Polyangiaceae</taxon>
        <taxon>Sorangium</taxon>
    </lineage>
</organism>
<sequence>MVAFAKLRQRSMWIGELRSPSPEPEPEGEGAARRPGPRRAPASLPRGATLAKVAAATFAAFLGAAAPVAIAGCTSAAPPPAAPEPCDVQIVTLSIYASDNINPNENGNPRPVVVRLYQLKSSARMENATYDQILLRDKETLEDDLAKVDEVEVFPNDLVEVKFERLPDASHLVGAALFHSPKGNSWKTFYEFPLPPGEAQCGGRESDAGPPVADPRVAFFIDSTKIDNGVEFDESMFPNASAVRRLSLPKKVAAPEAPASTGK</sequence>
<protein>
    <recommendedName>
        <fullName evidence="4">Type VI secretion protein</fullName>
    </recommendedName>
</protein>
<accession>A0A150QUI7</accession>
<dbReference type="OrthoDB" id="7724415at2"/>
<feature type="region of interest" description="Disordered" evidence="1">
    <location>
        <begin position="15"/>
        <end position="44"/>
    </location>
</feature>
<dbReference type="EMBL" id="JEMA01000320">
    <property type="protein sequence ID" value="KYF71641.1"/>
    <property type="molecule type" value="Genomic_DNA"/>
</dbReference>
<dbReference type="Pfam" id="PF12790">
    <property type="entry name" value="T6SS-SciN"/>
    <property type="match status" value="1"/>
</dbReference>
<gene>
    <name evidence="2" type="ORF">BE15_33955</name>
</gene>
<reference evidence="2 3" key="1">
    <citation type="submission" date="2014-02" db="EMBL/GenBank/DDBJ databases">
        <title>The small core and large imbalanced accessory genome model reveals a collaborative survival strategy of Sorangium cellulosum strains in nature.</title>
        <authorList>
            <person name="Han K."/>
            <person name="Peng R."/>
            <person name="Blom J."/>
            <person name="Li Y.-Z."/>
        </authorList>
    </citation>
    <scope>NUCLEOTIDE SEQUENCE [LARGE SCALE GENOMIC DNA]</scope>
    <source>
        <strain evidence="2 3">So0008-312</strain>
    </source>
</reference>
<evidence type="ECO:0000313" key="2">
    <source>
        <dbReference type="EMBL" id="KYF71641.1"/>
    </source>
</evidence>
<dbReference type="PANTHER" id="PTHR37625:SF4">
    <property type="entry name" value="OUTER MEMBRANE LIPOPROTEIN"/>
    <property type="match status" value="1"/>
</dbReference>
<evidence type="ECO:0008006" key="4">
    <source>
        <dbReference type="Google" id="ProtNLM"/>
    </source>
</evidence>
<dbReference type="Gene3D" id="2.60.40.4150">
    <property type="entry name" value="Type VI secretion system, lipoprotein SciN"/>
    <property type="match status" value="1"/>
</dbReference>
<comment type="caution">
    <text evidence="2">The sequence shown here is derived from an EMBL/GenBank/DDBJ whole genome shotgun (WGS) entry which is preliminary data.</text>
</comment>
<proteinExistence type="predicted"/>
<dbReference type="InterPro" id="IPR017734">
    <property type="entry name" value="T6SS_SciN"/>
</dbReference>
<dbReference type="InterPro" id="IPR038706">
    <property type="entry name" value="Type_VI_SciN-like_sf"/>
</dbReference>
<dbReference type="Proteomes" id="UP000075260">
    <property type="component" value="Unassembled WGS sequence"/>
</dbReference>
<dbReference type="NCBIfam" id="TIGR03352">
    <property type="entry name" value="VI_chp_3"/>
    <property type="match status" value="1"/>
</dbReference>
<evidence type="ECO:0000313" key="3">
    <source>
        <dbReference type="Proteomes" id="UP000075260"/>
    </source>
</evidence>
<dbReference type="AlphaFoldDB" id="A0A150QUI7"/>